<reference evidence="5 6" key="1">
    <citation type="submission" date="2014-02" db="EMBL/GenBank/DDBJ databases">
        <title>Kosmotoga genome sequencing.</title>
        <authorList>
            <person name="Pollo S.M."/>
            <person name="Charchuk R."/>
            <person name="Nesbo C.L."/>
        </authorList>
    </citation>
    <scope>NUCLEOTIDE SEQUENCE [LARGE SCALE GENOMIC DNA]</scope>
    <source>
        <strain evidence="5 6">S304</strain>
    </source>
</reference>
<dbReference type="PROSITE" id="PS00143">
    <property type="entry name" value="INSULINASE"/>
    <property type="match status" value="1"/>
</dbReference>
<dbReference type="AlphaFoldDB" id="A0A176K050"/>
<evidence type="ECO:0000256" key="1">
    <source>
        <dbReference type="ARBA" id="ARBA00007261"/>
    </source>
</evidence>
<comment type="caution">
    <text evidence="5">The sequence shown here is derived from an EMBL/GenBank/DDBJ whole genome shotgun (WGS) entry which is preliminary data.</text>
</comment>
<evidence type="ECO:0000259" key="3">
    <source>
        <dbReference type="Pfam" id="PF00675"/>
    </source>
</evidence>
<dbReference type="PANTHER" id="PTHR11851:SF49">
    <property type="entry name" value="MITOCHONDRIAL-PROCESSING PEPTIDASE SUBUNIT ALPHA"/>
    <property type="match status" value="1"/>
</dbReference>
<dbReference type="GO" id="GO:0046872">
    <property type="term" value="F:metal ion binding"/>
    <property type="evidence" value="ECO:0007669"/>
    <property type="project" value="InterPro"/>
</dbReference>
<dbReference type="GO" id="GO:0004222">
    <property type="term" value="F:metalloendopeptidase activity"/>
    <property type="evidence" value="ECO:0007669"/>
    <property type="project" value="InterPro"/>
</dbReference>
<dbReference type="Pfam" id="PF00675">
    <property type="entry name" value="Peptidase_M16"/>
    <property type="match status" value="1"/>
</dbReference>
<dbReference type="InterPro" id="IPR007863">
    <property type="entry name" value="Peptidase_M16_C"/>
</dbReference>
<organism evidence="5 6">
    <name type="scientific">Kosmotoga arenicorallina S304</name>
    <dbReference type="NCBI Taxonomy" id="1453497"/>
    <lineage>
        <taxon>Bacteria</taxon>
        <taxon>Thermotogati</taxon>
        <taxon>Thermotogota</taxon>
        <taxon>Thermotogae</taxon>
        <taxon>Kosmotogales</taxon>
        <taxon>Kosmotogaceae</taxon>
        <taxon>Kosmotoga</taxon>
    </lineage>
</organism>
<feature type="domain" description="Peptidase M16 N-terminal" evidence="3">
    <location>
        <begin position="51"/>
        <end position="195"/>
    </location>
</feature>
<accession>A0A176K050</accession>
<dbReference type="PANTHER" id="PTHR11851">
    <property type="entry name" value="METALLOPROTEASE"/>
    <property type="match status" value="1"/>
</dbReference>
<evidence type="ECO:0000259" key="4">
    <source>
        <dbReference type="Pfam" id="PF05193"/>
    </source>
</evidence>
<dbReference type="InterPro" id="IPR001431">
    <property type="entry name" value="Pept_M16_Zn_BS"/>
</dbReference>
<keyword evidence="6" id="KW-1185">Reference proteome</keyword>
<protein>
    <submittedName>
        <fullName evidence="5">Peptidase M16</fullName>
    </submittedName>
</protein>
<evidence type="ECO:0000313" key="6">
    <source>
        <dbReference type="Proteomes" id="UP000077339"/>
    </source>
</evidence>
<dbReference type="Proteomes" id="UP000077339">
    <property type="component" value="Unassembled WGS sequence"/>
</dbReference>
<feature type="domain" description="Peptidase M16 C-terminal" evidence="4">
    <location>
        <begin position="206"/>
        <end position="377"/>
    </location>
</feature>
<dbReference type="EMBL" id="JFHK01000017">
    <property type="protein sequence ID" value="OAA29776.1"/>
    <property type="molecule type" value="Genomic_DNA"/>
</dbReference>
<dbReference type="SUPFAM" id="SSF63411">
    <property type="entry name" value="LuxS/MPP-like metallohydrolase"/>
    <property type="match status" value="2"/>
</dbReference>
<dbReference type="Pfam" id="PF05193">
    <property type="entry name" value="Peptidase_M16_C"/>
    <property type="match status" value="1"/>
</dbReference>
<dbReference type="InterPro" id="IPR011249">
    <property type="entry name" value="Metalloenz_LuxS/M16"/>
</dbReference>
<comment type="similarity">
    <text evidence="1 2">Belongs to the peptidase M16 family.</text>
</comment>
<dbReference type="InterPro" id="IPR050361">
    <property type="entry name" value="MPP/UQCRC_Complex"/>
</dbReference>
<evidence type="ECO:0000313" key="5">
    <source>
        <dbReference type="EMBL" id="OAA29776.1"/>
    </source>
</evidence>
<sequence length="456" mass="51857">MTAPENLQEIPEDQTKTEDIVKTKDGLLIMQRILKTTDITLKKLNNGAMIVGEKKRETRTVSLAFAFKVGSINENEKNNGISHFIEHALFKGTNNRSSYDIKEPIERVGGTLNAYTGRISTVYFAQVPYTHAQNTIEILYDMVRNPSFSEHEISTEKKVILEEIAESYDDPVDLIYNKTLLKIWDKHYGKPVLGTTESVSTLNHISLSNYYNAHYTSNRLIFAVAGNYNNDFLEKAEALLQSFPQARELPAPIAGSMKTIKEPIVERKKDLKQVHLLLSIKAPSRKDKDFEAFKIFNVLLGSGMSSILFHNIREKHGMVYSIGSEYIAYENFGTLFIYASTTPNNLQKLMDLLKIELKRIVNAGITNEEFRYGKERLKGKLMMATEGTLPILSRQLDSVMTLGVAESTDDHIARIDKQDFVNTNEVIRNYLTSHWNTSLLVPETFELSFDANFNIY</sequence>
<dbReference type="Gene3D" id="3.30.830.10">
    <property type="entry name" value="Metalloenzyme, LuxS/M16 peptidase-like"/>
    <property type="match status" value="2"/>
</dbReference>
<proteinExistence type="inferred from homology"/>
<dbReference type="GO" id="GO:0006508">
    <property type="term" value="P:proteolysis"/>
    <property type="evidence" value="ECO:0007669"/>
    <property type="project" value="InterPro"/>
</dbReference>
<dbReference type="InterPro" id="IPR011765">
    <property type="entry name" value="Pept_M16_N"/>
</dbReference>
<gene>
    <name evidence="5" type="ORF">AT15_01705</name>
</gene>
<name>A0A176K050_9BACT</name>
<evidence type="ECO:0000256" key="2">
    <source>
        <dbReference type="RuleBase" id="RU004447"/>
    </source>
</evidence>
<dbReference type="PATRIC" id="fig|1453497.3.peg.343"/>
<dbReference type="STRING" id="1453497.AT15_01705"/>